<gene>
    <name evidence="2" type="ORF">SMUL_2559</name>
</gene>
<dbReference type="InterPro" id="IPR018873">
    <property type="entry name" value="KilA-N_DNA-bd_domain"/>
</dbReference>
<protein>
    <recommendedName>
        <fullName evidence="1">KilA-N DNA-binding domain-containing protein</fullName>
    </recommendedName>
</protein>
<evidence type="ECO:0000313" key="3">
    <source>
        <dbReference type="Proteomes" id="UP000019322"/>
    </source>
</evidence>
<dbReference type="Pfam" id="PF10543">
    <property type="entry name" value="ORF6N"/>
    <property type="match status" value="1"/>
</dbReference>
<dbReference type="EMBL" id="CP007201">
    <property type="protein sequence ID" value="AHJ13801.1"/>
    <property type="molecule type" value="Genomic_DNA"/>
</dbReference>
<name>A0AA86AN97_SULMK</name>
<proteinExistence type="predicted"/>
<accession>A0AA86AN97</accession>
<evidence type="ECO:0000259" key="1">
    <source>
        <dbReference type="Pfam" id="PF10543"/>
    </source>
</evidence>
<dbReference type="KEGG" id="smul:SMUL_2559"/>
<dbReference type="Proteomes" id="UP000019322">
    <property type="component" value="Chromosome"/>
</dbReference>
<sequence>MSIIKFETIESKLIKYKEQFVIVDSDLAQLYGVETREINQAVGNNPDKFPDEYIIELTKEEKTELIKNFDRFNNLKHSTVTPKVFTEKGLYMLATIIKSKIATETTLNIIETFAKVKELSRNINAIMKTEEEARQKELANKSNKILEEIIEIEPDILADDEDGEIVETTTKFEFNLGFAKVSRSIKKIKK</sequence>
<dbReference type="AlphaFoldDB" id="A0AA86AN97"/>
<organism evidence="2 3">
    <name type="scientific">Sulfurospirillum multivorans (strain DM 12446 / JCM 15788 / NBRC 109480)</name>
    <dbReference type="NCBI Taxonomy" id="1150621"/>
    <lineage>
        <taxon>Bacteria</taxon>
        <taxon>Pseudomonadati</taxon>
        <taxon>Campylobacterota</taxon>
        <taxon>Epsilonproteobacteria</taxon>
        <taxon>Campylobacterales</taxon>
        <taxon>Sulfurospirillaceae</taxon>
        <taxon>Sulfurospirillum</taxon>
    </lineage>
</organism>
<feature type="domain" description="KilA-N DNA-binding" evidence="1">
    <location>
        <begin position="12"/>
        <end position="96"/>
    </location>
</feature>
<reference evidence="2 3" key="1">
    <citation type="journal article" date="2014" name="Environ. Microbiol.">
        <title>Insights into organohalide respiration and the versatile catabolism of Sulfurospirillum multivorans gained from comparative genomics and physiological studies.</title>
        <authorList>
            <person name="Goris T."/>
            <person name="Schubert T."/>
            <person name="Gadkari J."/>
            <person name="Wubet T."/>
            <person name="Tarkka M."/>
            <person name="Buscot F."/>
            <person name="Adrian L."/>
            <person name="Diekert G."/>
        </authorList>
    </citation>
    <scope>NUCLEOTIDE SEQUENCE [LARGE SCALE GENOMIC DNA]</scope>
    <source>
        <strain evidence="3">DM 12446 / JCM 15788 / NBRC 109480</strain>
    </source>
</reference>
<dbReference type="RefSeq" id="WP_025345644.1">
    <property type="nucleotide sequence ID" value="NZ_CP007201.1"/>
</dbReference>
<evidence type="ECO:0000313" key="2">
    <source>
        <dbReference type="EMBL" id="AHJ13801.1"/>
    </source>
</evidence>